<accession>A0A5C3E6Y7</accession>
<feature type="compositionally biased region" description="Low complexity" evidence="6">
    <location>
        <begin position="41"/>
        <end position="56"/>
    </location>
</feature>
<evidence type="ECO:0000256" key="6">
    <source>
        <dbReference type="SAM" id="MobiDB-lite"/>
    </source>
</evidence>
<dbReference type="GO" id="GO:0005655">
    <property type="term" value="C:nucleolar ribonuclease P complex"/>
    <property type="evidence" value="ECO:0007669"/>
    <property type="project" value="TreeGrafter"/>
</dbReference>
<evidence type="ECO:0000313" key="7">
    <source>
        <dbReference type="EMBL" id="SPO26302.1"/>
    </source>
</evidence>
<dbReference type="EMBL" id="OOIN01000014">
    <property type="protein sequence ID" value="SPO26302.1"/>
    <property type="molecule type" value="Genomic_DNA"/>
</dbReference>
<dbReference type="PANTHER" id="PTHR13031">
    <property type="entry name" value="RIBONUCLEASE P SUBUNIT P30"/>
    <property type="match status" value="1"/>
</dbReference>
<evidence type="ECO:0000256" key="1">
    <source>
        <dbReference type="ARBA" id="ARBA00004123"/>
    </source>
</evidence>
<dbReference type="Proteomes" id="UP000324022">
    <property type="component" value="Unassembled WGS sequence"/>
</dbReference>
<reference evidence="7 8" key="1">
    <citation type="submission" date="2018-03" db="EMBL/GenBank/DDBJ databases">
        <authorList>
            <person name="Guldener U."/>
        </authorList>
    </citation>
    <scope>NUCLEOTIDE SEQUENCE [LARGE SCALE GENOMIC DNA]</scope>
    <source>
        <strain evidence="7 8">NBRC100155</strain>
    </source>
</reference>
<evidence type="ECO:0000256" key="4">
    <source>
        <dbReference type="ARBA" id="ARBA00022801"/>
    </source>
</evidence>
<sequence length="397" mass="42705">MFYDLNIPWPQPPAASSASASSSSTGAASQSQASKKKSKQHQALQQFTASSSAAATPEPPSTPLSSLRQHDATLLAQVVLELNQLRYSYIAFNHIVHSKYDPALHPNTLAPLRDGRPNPPFPQLDPRSRAKSNSNPNAVADANGLTQLSRLTLVLDDQSMAKSGSGWVTNNANALQSYDLLAVRPTTEAAFQHACLTLSELKPFSIDIISLDFGAQPRLPFFLKRSTVNAALENGVQFEITYSQAVSDDATKARRNLISGARDLLRVTNGKGVFFSSGATQALSLRAPYDVINLGAVFGLNPSAARDAISNNCRSLILRSQTRKTYRGVVSHPIVVLSSASVNPGLPPATAHSIISSAPSEQDQANPKKRKSPDHHVQPPPPTTPKLIQSRNKKQKN</sequence>
<feature type="region of interest" description="Disordered" evidence="6">
    <location>
        <begin position="348"/>
        <end position="397"/>
    </location>
</feature>
<feature type="region of interest" description="Disordered" evidence="6">
    <location>
        <begin position="1"/>
        <end position="66"/>
    </location>
</feature>
<evidence type="ECO:0000313" key="8">
    <source>
        <dbReference type="Proteomes" id="UP000324022"/>
    </source>
</evidence>
<dbReference type="GO" id="GO:0003723">
    <property type="term" value="F:RNA binding"/>
    <property type="evidence" value="ECO:0007669"/>
    <property type="project" value="TreeGrafter"/>
</dbReference>
<evidence type="ECO:0000256" key="5">
    <source>
        <dbReference type="ARBA" id="ARBA00023242"/>
    </source>
</evidence>
<dbReference type="FunFam" id="3.20.20.140:FF:000044">
    <property type="entry name" value="Polymerase/histidinol phosphatase-like protein"/>
    <property type="match status" value="1"/>
</dbReference>
<dbReference type="PANTHER" id="PTHR13031:SF0">
    <property type="entry name" value="RIBONUCLEASE P PROTEIN SUBUNIT P30"/>
    <property type="match status" value="1"/>
</dbReference>
<evidence type="ECO:0000256" key="2">
    <source>
        <dbReference type="ARBA" id="ARBA00007331"/>
    </source>
</evidence>
<name>A0A5C3E6Y7_9BASI</name>
<protein>
    <submittedName>
        <fullName evidence="7">Related to Ribonuclease P protein subunit p30</fullName>
    </submittedName>
</protein>
<gene>
    <name evidence="7" type="ORF">UTRI_03891</name>
</gene>
<dbReference type="Pfam" id="PF01876">
    <property type="entry name" value="RNase_P_p30"/>
    <property type="match status" value="1"/>
</dbReference>
<keyword evidence="3" id="KW-0819">tRNA processing</keyword>
<feature type="region of interest" description="Disordered" evidence="6">
    <location>
        <begin position="107"/>
        <end position="141"/>
    </location>
</feature>
<comment type="subcellular location">
    <subcellularLocation>
        <location evidence="1">Nucleus</location>
    </subcellularLocation>
</comment>
<keyword evidence="8" id="KW-1185">Reference proteome</keyword>
<keyword evidence="4" id="KW-0378">Hydrolase</keyword>
<keyword evidence="5" id="KW-0539">Nucleus</keyword>
<feature type="compositionally biased region" description="Low complexity" evidence="6">
    <location>
        <begin position="14"/>
        <end position="33"/>
    </location>
</feature>
<dbReference type="Gene3D" id="3.20.20.140">
    <property type="entry name" value="Metal-dependent hydrolases"/>
    <property type="match status" value="1"/>
</dbReference>
<comment type="similarity">
    <text evidence="2">Belongs to the eukaryotic/archaeal RNase P protein component 3 family.</text>
</comment>
<proteinExistence type="inferred from homology"/>
<evidence type="ECO:0000256" key="3">
    <source>
        <dbReference type="ARBA" id="ARBA00022694"/>
    </source>
</evidence>
<dbReference type="OrthoDB" id="17948at2759"/>
<dbReference type="GO" id="GO:0008033">
    <property type="term" value="P:tRNA processing"/>
    <property type="evidence" value="ECO:0007669"/>
    <property type="project" value="UniProtKB-KW"/>
</dbReference>
<dbReference type="InterPro" id="IPR002738">
    <property type="entry name" value="RNase_P_p30"/>
</dbReference>
<organism evidence="7 8">
    <name type="scientific">Ustilago trichophora</name>
    <dbReference type="NCBI Taxonomy" id="86804"/>
    <lineage>
        <taxon>Eukaryota</taxon>
        <taxon>Fungi</taxon>
        <taxon>Dikarya</taxon>
        <taxon>Basidiomycota</taxon>
        <taxon>Ustilaginomycotina</taxon>
        <taxon>Ustilaginomycetes</taxon>
        <taxon>Ustilaginales</taxon>
        <taxon>Ustilaginaceae</taxon>
        <taxon>Ustilago</taxon>
    </lineage>
</organism>
<feature type="compositionally biased region" description="Polar residues" evidence="6">
    <location>
        <begin position="353"/>
        <end position="365"/>
    </location>
</feature>
<dbReference type="GO" id="GO:0016787">
    <property type="term" value="F:hydrolase activity"/>
    <property type="evidence" value="ECO:0007669"/>
    <property type="project" value="UniProtKB-KW"/>
</dbReference>
<dbReference type="AlphaFoldDB" id="A0A5C3E6Y7"/>
<dbReference type="SUPFAM" id="SSF89550">
    <property type="entry name" value="PHP domain-like"/>
    <property type="match status" value="1"/>
</dbReference>
<dbReference type="InterPro" id="IPR016195">
    <property type="entry name" value="Pol/histidinol_Pase-like"/>
</dbReference>